<organism evidence="1 2">
    <name type="scientific">Lobosporangium transversale</name>
    <dbReference type="NCBI Taxonomy" id="64571"/>
    <lineage>
        <taxon>Eukaryota</taxon>
        <taxon>Fungi</taxon>
        <taxon>Fungi incertae sedis</taxon>
        <taxon>Mucoromycota</taxon>
        <taxon>Mortierellomycotina</taxon>
        <taxon>Mortierellomycetes</taxon>
        <taxon>Mortierellales</taxon>
        <taxon>Mortierellaceae</taxon>
        <taxon>Lobosporangium</taxon>
    </lineage>
</organism>
<dbReference type="EMBL" id="MCFF01000046">
    <property type="protein sequence ID" value="ORZ06378.1"/>
    <property type="molecule type" value="Genomic_DNA"/>
</dbReference>
<dbReference type="AlphaFoldDB" id="A0A1Y2GFT7"/>
<protein>
    <submittedName>
        <fullName evidence="1">Uncharacterized protein</fullName>
    </submittedName>
</protein>
<dbReference type="InParanoid" id="A0A1Y2GFT7"/>
<dbReference type="GeneID" id="33571324"/>
<sequence length="326" mass="37293">MNECLPPLSYINHKHTSCLLCVSSPLLHAVLCDNLLLLYLTSRALSSPPLFLSIIEEQLGYLPSSAFCKEDYLSNRNALNGGKVTHEIVSKICNLASYYIGNPNLDRNRQPRYQQLHNYRPGYGHDMELEYSRSYEELLLLLLQQQESESVAKIAIDYPKDFRNFLLPRSPKKREKALLASNMYQKKLMTLLLPQTHTDFNHTVSFLGKEGVYTLGHGGVPYHDQNGKFVTKGCLYEVLAYCRRKSPKEDVMKHLQRLGINGKPAFDMKVGICFNVVLLLFNSTIPQNDHFSDQMRFSIMLLLMCSKATSSLIHYTSSRQDVGQRY</sequence>
<evidence type="ECO:0000313" key="2">
    <source>
        <dbReference type="Proteomes" id="UP000193648"/>
    </source>
</evidence>
<reference evidence="1 2" key="1">
    <citation type="submission" date="2016-07" db="EMBL/GenBank/DDBJ databases">
        <title>Pervasive Adenine N6-methylation of Active Genes in Fungi.</title>
        <authorList>
            <consortium name="DOE Joint Genome Institute"/>
            <person name="Mondo S.J."/>
            <person name="Dannebaum R.O."/>
            <person name="Kuo R.C."/>
            <person name="Labutti K."/>
            <person name="Haridas S."/>
            <person name="Kuo A."/>
            <person name="Salamov A."/>
            <person name="Ahrendt S.R."/>
            <person name="Lipzen A."/>
            <person name="Sullivan W."/>
            <person name="Andreopoulos W.B."/>
            <person name="Clum A."/>
            <person name="Lindquist E."/>
            <person name="Daum C."/>
            <person name="Ramamoorthy G.K."/>
            <person name="Gryganskyi A."/>
            <person name="Culley D."/>
            <person name="Magnuson J.K."/>
            <person name="James T.Y."/>
            <person name="O'Malley M.A."/>
            <person name="Stajich J.E."/>
            <person name="Spatafora J.W."/>
            <person name="Visel A."/>
            <person name="Grigoriev I.V."/>
        </authorList>
    </citation>
    <scope>NUCLEOTIDE SEQUENCE [LARGE SCALE GENOMIC DNA]</scope>
    <source>
        <strain evidence="1 2">NRRL 3116</strain>
    </source>
</reference>
<comment type="caution">
    <text evidence="1">The sequence shown here is derived from an EMBL/GenBank/DDBJ whole genome shotgun (WGS) entry which is preliminary data.</text>
</comment>
<evidence type="ECO:0000313" key="1">
    <source>
        <dbReference type="EMBL" id="ORZ06378.1"/>
    </source>
</evidence>
<dbReference type="Proteomes" id="UP000193648">
    <property type="component" value="Unassembled WGS sequence"/>
</dbReference>
<dbReference type="RefSeq" id="XP_021877541.1">
    <property type="nucleotide sequence ID" value="XM_022029481.1"/>
</dbReference>
<gene>
    <name evidence="1" type="ORF">BCR41DRAFT_412878</name>
</gene>
<name>A0A1Y2GFT7_9FUNG</name>
<proteinExistence type="predicted"/>
<keyword evidence="2" id="KW-1185">Reference proteome</keyword>
<accession>A0A1Y2GFT7</accession>